<proteinExistence type="inferred from homology"/>
<feature type="compositionally biased region" description="Low complexity" evidence="8">
    <location>
        <begin position="251"/>
        <end position="267"/>
    </location>
</feature>
<evidence type="ECO:0000256" key="1">
    <source>
        <dbReference type="ARBA" id="ARBA00004651"/>
    </source>
</evidence>
<feature type="compositionally biased region" description="Polar residues" evidence="8">
    <location>
        <begin position="280"/>
        <end position="291"/>
    </location>
</feature>
<comment type="caution">
    <text evidence="10">The sequence shown here is derived from an EMBL/GenBank/DDBJ whole genome shotgun (WGS) entry which is preliminary data.</text>
</comment>
<feature type="compositionally biased region" description="Low complexity" evidence="8">
    <location>
        <begin position="226"/>
        <end position="240"/>
    </location>
</feature>
<reference evidence="11" key="1">
    <citation type="journal article" date="2019" name="Int. J. Syst. Evol. Microbiol.">
        <title>The Global Catalogue of Microorganisms (GCM) 10K type strain sequencing project: providing services to taxonomists for standard genome sequencing and annotation.</title>
        <authorList>
            <consortium name="The Broad Institute Genomics Platform"/>
            <consortium name="The Broad Institute Genome Sequencing Center for Infectious Disease"/>
            <person name="Wu L."/>
            <person name="Ma J."/>
        </authorList>
    </citation>
    <scope>NUCLEOTIDE SEQUENCE [LARGE SCALE GENOMIC DNA]</scope>
    <source>
        <strain evidence="11">JCM 17459</strain>
    </source>
</reference>
<comment type="subcellular location">
    <subcellularLocation>
        <location evidence="1 7">Cell membrane</location>
        <topology evidence="1 7">Multi-pass membrane protein</topology>
    </subcellularLocation>
</comment>
<evidence type="ECO:0000256" key="2">
    <source>
        <dbReference type="ARBA" id="ARBA00010792"/>
    </source>
</evidence>
<feature type="region of interest" description="Disordered" evidence="8">
    <location>
        <begin position="226"/>
        <end position="299"/>
    </location>
</feature>
<feature type="compositionally biased region" description="Basic and acidic residues" evidence="8">
    <location>
        <begin position="241"/>
        <end position="250"/>
    </location>
</feature>
<feature type="transmembrane region" description="Helical" evidence="7">
    <location>
        <begin position="173"/>
        <end position="190"/>
    </location>
</feature>
<evidence type="ECO:0000256" key="3">
    <source>
        <dbReference type="ARBA" id="ARBA00022475"/>
    </source>
</evidence>
<dbReference type="RefSeq" id="WP_345040656.1">
    <property type="nucleotide sequence ID" value="NZ_BAABBA010000009.1"/>
</dbReference>
<comment type="similarity">
    <text evidence="2 7">Belongs to the DedA family.</text>
</comment>
<evidence type="ECO:0000256" key="6">
    <source>
        <dbReference type="ARBA" id="ARBA00023136"/>
    </source>
</evidence>
<dbReference type="PANTHER" id="PTHR30353:SF0">
    <property type="entry name" value="TRANSMEMBRANE PROTEIN"/>
    <property type="match status" value="1"/>
</dbReference>
<evidence type="ECO:0000313" key="11">
    <source>
        <dbReference type="Proteomes" id="UP001499841"/>
    </source>
</evidence>
<feature type="transmembrane region" description="Helical" evidence="7">
    <location>
        <begin position="12"/>
        <end position="30"/>
    </location>
</feature>
<evidence type="ECO:0000313" key="10">
    <source>
        <dbReference type="EMBL" id="GAA4287689.1"/>
    </source>
</evidence>
<gene>
    <name evidence="10" type="ORF">GCM10022262_20480</name>
</gene>
<dbReference type="PANTHER" id="PTHR30353">
    <property type="entry name" value="INNER MEMBRANE PROTEIN DEDA-RELATED"/>
    <property type="match status" value="1"/>
</dbReference>
<keyword evidence="6 7" id="KW-0472">Membrane</keyword>
<protein>
    <recommendedName>
        <fullName evidence="9">VTT domain-containing protein</fullName>
    </recommendedName>
</protein>
<dbReference type="Pfam" id="PF09335">
    <property type="entry name" value="VTT_dom"/>
    <property type="match status" value="1"/>
</dbReference>
<evidence type="ECO:0000256" key="4">
    <source>
        <dbReference type="ARBA" id="ARBA00022692"/>
    </source>
</evidence>
<keyword evidence="4 7" id="KW-0812">Transmembrane</keyword>
<dbReference type="InterPro" id="IPR032816">
    <property type="entry name" value="VTT_dom"/>
</dbReference>
<dbReference type="EMBL" id="BAABBA010000009">
    <property type="protein sequence ID" value="GAA4287689.1"/>
    <property type="molecule type" value="Genomic_DNA"/>
</dbReference>
<dbReference type="Proteomes" id="UP001499841">
    <property type="component" value="Unassembled WGS sequence"/>
</dbReference>
<feature type="transmembrane region" description="Helical" evidence="7">
    <location>
        <begin position="142"/>
        <end position="167"/>
    </location>
</feature>
<accession>A0ABP8EUL7</accession>
<evidence type="ECO:0000259" key="9">
    <source>
        <dbReference type="Pfam" id="PF09335"/>
    </source>
</evidence>
<sequence length="299" mass="30206">MELMQAVEEFVLGLAGSPWILLAVTVLATIDGFFPPVPSESIVIAVAALSVSGDAPSLWFLVLAAAVGAFSGDLIAYTIGTKVPIENLRILRGHRGQATLAWAKRALARRGAVYILSARFIPIGRVAVNMTAGAVGYPRKRFIGIAALAAVVWGGYSTLMGLGAGVFLHDHPLIAVAVGVAGGVAAGFAVDKLLGVVQRRWFPDVPPPAVRMHVEDDDGVEATAAAAAEPGATDAAGDAPTRAEDGERRATASGESGSAAATEDGGAVEPAPAERAGSGSHLSSAGTSTTGDGVPRPGA</sequence>
<organism evidence="10 11">
    <name type="scientific">Georgenia daeguensis</name>
    <dbReference type="NCBI Taxonomy" id="908355"/>
    <lineage>
        <taxon>Bacteria</taxon>
        <taxon>Bacillati</taxon>
        <taxon>Actinomycetota</taxon>
        <taxon>Actinomycetes</taxon>
        <taxon>Micrococcales</taxon>
        <taxon>Bogoriellaceae</taxon>
        <taxon>Georgenia</taxon>
    </lineage>
</organism>
<feature type="domain" description="VTT" evidence="9">
    <location>
        <begin position="37"/>
        <end position="161"/>
    </location>
</feature>
<keyword evidence="3 7" id="KW-1003">Cell membrane</keyword>
<feature type="transmembrane region" description="Helical" evidence="7">
    <location>
        <begin position="58"/>
        <end position="79"/>
    </location>
</feature>
<keyword evidence="11" id="KW-1185">Reference proteome</keyword>
<name>A0ABP8EUL7_9MICO</name>
<evidence type="ECO:0000256" key="5">
    <source>
        <dbReference type="ARBA" id="ARBA00022989"/>
    </source>
</evidence>
<keyword evidence="5 7" id="KW-1133">Transmembrane helix</keyword>
<evidence type="ECO:0000256" key="8">
    <source>
        <dbReference type="SAM" id="MobiDB-lite"/>
    </source>
</evidence>
<evidence type="ECO:0000256" key="7">
    <source>
        <dbReference type="RuleBase" id="RU367016"/>
    </source>
</evidence>
<dbReference type="InterPro" id="IPR032818">
    <property type="entry name" value="DedA-like"/>
</dbReference>